<accession>A0ABR2K5X6</accession>
<comment type="caution">
    <text evidence="7">The sequence shown here is derived from an EMBL/GenBank/DDBJ whole genome shotgun (WGS) entry which is preliminary data.</text>
</comment>
<dbReference type="PANTHER" id="PTHR11960:SF8">
    <property type="entry name" value="EUKARYOTIC TRANSLATION INITIATION FACTOR 4E1-RELATED"/>
    <property type="match status" value="1"/>
</dbReference>
<protein>
    <recommendedName>
        <fullName evidence="9">Eukaryotic initiation factor 4E family protein</fullName>
    </recommendedName>
</protein>
<evidence type="ECO:0000256" key="6">
    <source>
        <dbReference type="RuleBase" id="RU004374"/>
    </source>
</evidence>
<evidence type="ECO:0000256" key="5">
    <source>
        <dbReference type="ARBA" id="ARBA00022917"/>
    </source>
</evidence>
<comment type="similarity">
    <text evidence="1 6">Belongs to the eukaryotic initiation factor 4E family.</text>
</comment>
<evidence type="ECO:0008006" key="9">
    <source>
        <dbReference type="Google" id="ProtNLM"/>
    </source>
</evidence>
<dbReference type="EMBL" id="JAPFFF010000007">
    <property type="protein sequence ID" value="KAK8886464.1"/>
    <property type="molecule type" value="Genomic_DNA"/>
</dbReference>
<keyword evidence="8" id="KW-1185">Reference proteome</keyword>
<reference evidence="7 8" key="1">
    <citation type="submission" date="2024-04" db="EMBL/GenBank/DDBJ databases">
        <title>Tritrichomonas musculus Genome.</title>
        <authorList>
            <person name="Alves-Ferreira E."/>
            <person name="Grigg M."/>
            <person name="Lorenzi H."/>
            <person name="Galac M."/>
        </authorList>
    </citation>
    <scope>NUCLEOTIDE SEQUENCE [LARGE SCALE GENOMIC DNA]</scope>
    <source>
        <strain evidence="7 8">EAF2021</strain>
    </source>
</reference>
<dbReference type="Proteomes" id="UP001470230">
    <property type="component" value="Unassembled WGS sequence"/>
</dbReference>
<evidence type="ECO:0000313" key="8">
    <source>
        <dbReference type="Proteomes" id="UP001470230"/>
    </source>
</evidence>
<evidence type="ECO:0000313" key="7">
    <source>
        <dbReference type="EMBL" id="KAK8886464.1"/>
    </source>
</evidence>
<evidence type="ECO:0000256" key="3">
    <source>
        <dbReference type="ARBA" id="ARBA00022845"/>
    </source>
</evidence>
<dbReference type="SUPFAM" id="SSF55418">
    <property type="entry name" value="eIF4e-like"/>
    <property type="match status" value="1"/>
</dbReference>
<dbReference type="InterPro" id="IPR001040">
    <property type="entry name" value="TIF_eIF_4E"/>
</dbReference>
<dbReference type="Gene3D" id="3.30.760.10">
    <property type="entry name" value="RNA Cap, Translation Initiation Factor Eif4e"/>
    <property type="match status" value="1"/>
</dbReference>
<dbReference type="PANTHER" id="PTHR11960">
    <property type="entry name" value="EUKARYOTIC TRANSLATION INITIATION FACTOR 4E RELATED"/>
    <property type="match status" value="1"/>
</dbReference>
<keyword evidence="3" id="KW-0810">Translation regulation</keyword>
<keyword evidence="4 6" id="KW-0694">RNA-binding</keyword>
<proteinExistence type="inferred from homology"/>
<organism evidence="7 8">
    <name type="scientific">Tritrichomonas musculus</name>
    <dbReference type="NCBI Taxonomy" id="1915356"/>
    <lineage>
        <taxon>Eukaryota</taxon>
        <taxon>Metamonada</taxon>
        <taxon>Parabasalia</taxon>
        <taxon>Tritrichomonadida</taxon>
        <taxon>Tritrichomonadidae</taxon>
        <taxon>Tritrichomonas</taxon>
    </lineage>
</organism>
<sequence length="188" mass="21623">MNTTEPIVPIPPAEGQEGDYNPSGSWVFWYLIPNRSGNVSDWSVYLHPLHSFDTTEDFLRLLNSVEHPSKLMRGCRYYIFRSFSKPLWEDETVLNGHIVSVEIEKDKIQPNDAASKWIDLVQDVLEDTSALNLSILGVEFYSKPFSWKLNLWVSRSFENLEEIRNKMELITGISPARISEIAQSDNTD</sequence>
<evidence type="ECO:0000256" key="1">
    <source>
        <dbReference type="ARBA" id="ARBA00009860"/>
    </source>
</evidence>
<evidence type="ECO:0000256" key="2">
    <source>
        <dbReference type="ARBA" id="ARBA00022540"/>
    </source>
</evidence>
<dbReference type="Pfam" id="PF01652">
    <property type="entry name" value="IF4E"/>
    <property type="match status" value="1"/>
</dbReference>
<dbReference type="InterPro" id="IPR023398">
    <property type="entry name" value="TIF_eIF4e-like"/>
</dbReference>
<gene>
    <name evidence="7" type="ORF">M9Y10_041927</name>
</gene>
<name>A0ABR2K5X6_9EUKA</name>
<keyword evidence="2 6" id="KW-0396">Initiation factor</keyword>
<keyword evidence="5 6" id="KW-0648">Protein biosynthesis</keyword>
<evidence type="ECO:0000256" key="4">
    <source>
        <dbReference type="ARBA" id="ARBA00022884"/>
    </source>
</evidence>